<feature type="transmembrane region" description="Helical" evidence="12">
    <location>
        <begin position="256"/>
        <end position="276"/>
    </location>
</feature>
<dbReference type="NCBIfam" id="TIGR01104">
    <property type="entry name" value="V_PPase"/>
    <property type="match status" value="1"/>
</dbReference>
<dbReference type="GO" id="GO:0004427">
    <property type="term" value="F:inorganic diphosphate phosphatase activity"/>
    <property type="evidence" value="ECO:0007669"/>
    <property type="project" value="InterPro"/>
</dbReference>
<feature type="transmembrane region" description="Helical" evidence="12">
    <location>
        <begin position="649"/>
        <end position="668"/>
    </location>
</feature>
<evidence type="ECO:0000313" key="15">
    <source>
        <dbReference type="EMBL" id="CAL1137188.1"/>
    </source>
</evidence>
<keyword evidence="8" id="KW-0406">Ion transport</keyword>
<dbReference type="InterPro" id="IPR029071">
    <property type="entry name" value="Ubiquitin-like_domsf"/>
</dbReference>
<dbReference type="Gene3D" id="3.10.20.90">
    <property type="entry name" value="Phosphatidylinositol 3-kinase Catalytic Subunit, Chain A, domain 1"/>
    <property type="match status" value="1"/>
</dbReference>
<evidence type="ECO:0000256" key="10">
    <source>
        <dbReference type="PROSITE-ProRule" id="PRU00023"/>
    </source>
</evidence>
<dbReference type="PANTHER" id="PTHR31998">
    <property type="entry name" value="K(+)-INSENSITIVE PYROPHOSPHATE-ENERGIZED PROTON PUMP"/>
    <property type="match status" value="1"/>
</dbReference>
<evidence type="ECO:0000256" key="1">
    <source>
        <dbReference type="ARBA" id="ARBA00004127"/>
    </source>
</evidence>
<dbReference type="PROSITE" id="PS50088">
    <property type="entry name" value="ANK_REPEAT"/>
    <property type="match status" value="4"/>
</dbReference>
<feature type="repeat" description="ANK" evidence="10">
    <location>
        <begin position="1158"/>
        <end position="1190"/>
    </location>
</feature>
<evidence type="ECO:0000256" key="5">
    <source>
        <dbReference type="ARBA" id="ARBA00022842"/>
    </source>
</evidence>
<name>A0A9P1C474_9DINO</name>
<gene>
    <name evidence="14" type="ORF">C1SCF055_LOCUS11394</name>
</gene>
<feature type="transmembrane region" description="Helical" evidence="12">
    <location>
        <begin position="557"/>
        <end position="577"/>
    </location>
</feature>
<sequence>MAMPLMVTWPSLEVPGAVIMFPMAITPWSTTDGADSSVVCVPVASVDQGWDATHSVESQEPIQESQESPRFAEPSCRPDHEEPLVNILERSFVKEFLRRRHVLEELVLVDKIILASSAFGLLVALLQFTVIQKIKLGPAEGLSQTLTSEDPEKLVPEIYGKIMSGAKQFLKVEYAICTTFCVLFSCVIYGLVSWGTKSSTQGMLTAGAFLTGAVTSMLCGFLGMMIATYSNARTTLACANHGYTLGFNTAFRGGSVMGYALCSLGVVVLWALLTFFRSVYPDPDDWEILFDCAAGYGLGGSTVAMFGRVGGGIYTKAADVGADLVGKVVAGLDEDDPNNPATIADNVGDNVGDIAGMGADLFGSFAESTCAALVIAAAAVQGSDATLFDAGWNAMLFPVSISAAGIVICVLCGFYATNISPVREEKDIEWVLKLQLVLTALIMLPVIYLLALHLLPPEFRLEGVRLNEEGVPAKIHGTPFKAFMCATMGCVGGLIIGLITEYFTSHSYIPTRELASACKFGTAVNIIQGLALGYKSCIIPVFVLSSAIFVSFQLCDLYGIALAALGMLATLACGLTIDGFGPISDNAGGIAEMALFNPEVRRRTDALDAAGNTTAAIGKGFAIGSAALVSLALYGAFVVRLRVKTGVNILEPTTFAFLIIGCMIPYWFAALTMKSVGKAAGEMVAEVKRQFSIKDSKGKTLLDGSTELKPDSLTCIQISTAASLREMVAPACLVILSPLLAGSFFGVQAVFGLLTGSLGSSVQLAISMSNSGGAWDNCKKFIKNGFSDDPELRYTKNPKTQEEKDAAPKAKEAHDAAVQGDTVGDPFKDTSGPALNIVMKLQAIVSLVFAAYFAAIRNGHGFVGTAGGRVVLSIARLLHERSADGTLHPLCDEAKHAMKIVLYQAMRRVATRKLRGIAWRLDYEQMELQVHVAKLDDFCDSCALHKLIRPKAGPAAHPPCPARRTPAAPMAEGSEEEDEDSATLHVQHLSGARSTLRVPKVMTIRVLKTRLARSCGSPPYAQSLLQGSLVLNDNLIVQDVCDNSAAELQLICQPCKTETTNQLIDSVRTGDLVALSKLLRLPTHPDAARSSDGITALLSASYHGRLDMVKELLAAGASKEKPMKNGATPVHLAAQCGHVEVVRCLVEAKASANSKAEDGRLPLHIASQKNHLEVIRCLLQLDADVDAPGPYGMSAAFLACSRGFGDVLQELCQARASPASKDNGGTRMLDVTIQEGYLQLVQLLVSFGAELTEGNRLGRTALHVAAFSGDEQIVQWLLSEGLPVDVRDLRQQTPLHLAARFGYEASIQFRTQMRNIATSRAS</sequence>
<reference evidence="14" key="1">
    <citation type="submission" date="2022-10" db="EMBL/GenBank/DDBJ databases">
        <authorList>
            <person name="Chen Y."/>
            <person name="Dougan E. K."/>
            <person name="Chan C."/>
            <person name="Rhodes N."/>
            <person name="Thang M."/>
        </authorList>
    </citation>
    <scope>NUCLEOTIDE SEQUENCE</scope>
</reference>
<dbReference type="PROSITE" id="PS50053">
    <property type="entry name" value="UBIQUITIN_2"/>
    <property type="match status" value="1"/>
</dbReference>
<dbReference type="Pfam" id="PF03030">
    <property type="entry name" value="H_PPase"/>
    <property type="match status" value="1"/>
</dbReference>
<feature type="repeat" description="ANK" evidence="10">
    <location>
        <begin position="1092"/>
        <end position="1118"/>
    </location>
</feature>
<feature type="transmembrane region" description="Helical" evidence="12">
    <location>
        <begin position="112"/>
        <end position="131"/>
    </location>
</feature>
<feature type="transmembrane region" description="Helical" evidence="12">
    <location>
        <begin position="436"/>
        <end position="455"/>
    </location>
</feature>
<keyword evidence="7 12" id="KW-1133">Transmembrane helix</keyword>
<keyword evidence="9 12" id="KW-0472">Membrane</keyword>
<keyword evidence="5" id="KW-0460">Magnesium</keyword>
<feature type="compositionally biased region" description="Low complexity" evidence="11">
    <location>
        <begin position="962"/>
        <end position="972"/>
    </location>
</feature>
<feature type="domain" description="Ubiquitin-like" evidence="13">
    <location>
        <begin position="982"/>
        <end position="1039"/>
    </location>
</feature>
<dbReference type="EMBL" id="CAMXCT030000837">
    <property type="protein sequence ID" value="CAL4771125.1"/>
    <property type="molecule type" value="Genomic_DNA"/>
</dbReference>
<dbReference type="GO" id="GO:0016020">
    <property type="term" value="C:membrane"/>
    <property type="evidence" value="ECO:0007669"/>
    <property type="project" value="InterPro"/>
</dbReference>
<dbReference type="Pfam" id="PF12796">
    <property type="entry name" value="Ank_2"/>
    <property type="match status" value="2"/>
</dbReference>
<dbReference type="Gene3D" id="1.25.40.20">
    <property type="entry name" value="Ankyrin repeat-containing domain"/>
    <property type="match status" value="3"/>
</dbReference>
<dbReference type="PROSITE" id="PS50297">
    <property type="entry name" value="ANK_REP_REGION"/>
    <property type="match status" value="4"/>
</dbReference>
<feature type="repeat" description="ANK" evidence="10">
    <location>
        <begin position="1257"/>
        <end position="1289"/>
    </location>
</feature>
<evidence type="ECO:0000259" key="13">
    <source>
        <dbReference type="PROSITE" id="PS50053"/>
    </source>
</evidence>
<evidence type="ECO:0000256" key="9">
    <source>
        <dbReference type="ARBA" id="ARBA00023136"/>
    </source>
</evidence>
<dbReference type="Proteomes" id="UP001152797">
    <property type="component" value="Unassembled WGS sequence"/>
</dbReference>
<keyword evidence="3" id="KW-0813">Transport</keyword>
<keyword evidence="4 12" id="KW-0812">Transmembrane</keyword>
<feature type="region of interest" description="Disordered" evidence="11">
    <location>
        <begin position="953"/>
        <end position="982"/>
    </location>
</feature>
<dbReference type="GO" id="GO:0009678">
    <property type="term" value="F:diphosphate hydrolysis-driven proton transmembrane transporter activity"/>
    <property type="evidence" value="ECO:0007669"/>
    <property type="project" value="UniProtKB-EC"/>
</dbReference>
<dbReference type="SUPFAM" id="SSF48403">
    <property type="entry name" value="Ankyrin repeat"/>
    <property type="match status" value="1"/>
</dbReference>
<evidence type="ECO:0000256" key="4">
    <source>
        <dbReference type="ARBA" id="ARBA00022692"/>
    </source>
</evidence>
<evidence type="ECO:0000256" key="6">
    <source>
        <dbReference type="ARBA" id="ARBA00022967"/>
    </source>
</evidence>
<dbReference type="EMBL" id="CAMXCT020000837">
    <property type="protein sequence ID" value="CAL1137188.1"/>
    <property type="molecule type" value="Genomic_DNA"/>
</dbReference>
<evidence type="ECO:0000313" key="16">
    <source>
        <dbReference type="Proteomes" id="UP001152797"/>
    </source>
</evidence>
<keyword evidence="6" id="KW-1278">Translocase</keyword>
<keyword evidence="10" id="KW-0040">ANK repeat</keyword>
<feature type="compositionally biased region" description="Basic and acidic residues" evidence="11">
    <location>
        <begin position="792"/>
        <end position="815"/>
    </location>
</feature>
<keyword evidence="16" id="KW-1185">Reference proteome</keyword>
<dbReference type="HAMAP" id="MF_01129">
    <property type="entry name" value="PPase_energized_pump"/>
    <property type="match status" value="1"/>
</dbReference>
<feature type="region of interest" description="Disordered" evidence="11">
    <location>
        <begin position="54"/>
        <end position="78"/>
    </location>
</feature>
<evidence type="ECO:0000256" key="11">
    <source>
        <dbReference type="SAM" id="MobiDB-lite"/>
    </source>
</evidence>
<evidence type="ECO:0000256" key="12">
    <source>
        <dbReference type="SAM" id="Phobius"/>
    </source>
</evidence>
<dbReference type="EMBL" id="CAMXCT010000837">
    <property type="protein sequence ID" value="CAI3983813.1"/>
    <property type="molecule type" value="Genomic_DNA"/>
</dbReference>
<dbReference type="SMART" id="SM00248">
    <property type="entry name" value="ANK"/>
    <property type="match status" value="7"/>
</dbReference>
<feature type="transmembrane region" description="Helical" evidence="12">
    <location>
        <begin position="361"/>
        <end position="380"/>
    </location>
</feature>
<feature type="region of interest" description="Disordered" evidence="11">
    <location>
        <begin position="792"/>
        <end position="825"/>
    </location>
</feature>
<comment type="subcellular location">
    <subcellularLocation>
        <location evidence="1">Endomembrane system</location>
        <topology evidence="1">Multi-pass membrane protein</topology>
    </subcellularLocation>
</comment>
<comment type="caution">
    <text evidence="14">The sequence shown here is derived from an EMBL/GenBank/DDBJ whole genome shotgun (WGS) entry which is preliminary data.</text>
</comment>
<proteinExistence type="inferred from homology"/>
<evidence type="ECO:0000256" key="2">
    <source>
        <dbReference type="ARBA" id="ARBA00013242"/>
    </source>
</evidence>
<feature type="transmembrane region" description="Helical" evidence="12">
    <location>
        <begin position="204"/>
        <end position="227"/>
    </location>
</feature>
<dbReference type="NCBIfam" id="NF001960">
    <property type="entry name" value="PRK00733.3-5"/>
    <property type="match status" value="1"/>
</dbReference>
<dbReference type="PRINTS" id="PR01415">
    <property type="entry name" value="ANKYRIN"/>
</dbReference>
<feature type="transmembrane region" description="Helical" evidence="12">
    <location>
        <begin position="482"/>
        <end position="503"/>
    </location>
</feature>
<feature type="transmembrane region" description="Helical" evidence="12">
    <location>
        <begin position="172"/>
        <end position="192"/>
    </location>
</feature>
<dbReference type="InterPro" id="IPR002110">
    <property type="entry name" value="Ankyrin_rpt"/>
</dbReference>
<dbReference type="InterPro" id="IPR000626">
    <property type="entry name" value="Ubiquitin-like_dom"/>
</dbReference>
<organism evidence="14">
    <name type="scientific">Cladocopium goreaui</name>
    <dbReference type="NCBI Taxonomy" id="2562237"/>
    <lineage>
        <taxon>Eukaryota</taxon>
        <taxon>Sar</taxon>
        <taxon>Alveolata</taxon>
        <taxon>Dinophyceae</taxon>
        <taxon>Suessiales</taxon>
        <taxon>Symbiodiniaceae</taxon>
        <taxon>Cladocopium</taxon>
    </lineage>
</organism>
<dbReference type="GO" id="GO:0012505">
    <property type="term" value="C:endomembrane system"/>
    <property type="evidence" value="ECO:0007669"/>
    <property type="project" value="UniProtKB-SubCell"/>
</dbReference>
<dbReference type="EC" id="7.1.3.1" evidence="2"/>
<accession>A0A9P1C474</accession>
<feature type="transmembrane region" description="Helical" evidence="12">
    <location>
        <begin position="728"/>
        <end position="754"/>
    </location>
</feature>
<feature type="repeat" description="ANK" evidence="10">
    <location>
        <begin position="1125"/>
        <end position="1157"/>
    </location>
</feature>
<dbReference type="OrthoDB" id="5210at2759"/>
<dbReference type="InterPro" id="IPR004131">
    <property type="entry name" value="PPase-energised_H-pump"/>
</dbReference>
<dbReference type="SUPFAM" id="SSF54236">
    <property type="entry name" value="Ubiquitin-like"/>
    <property type="match status" value="1"/>
</dbReference>
<feature type="transmembrane region" description="Helical" evidence="12">
    <location>
        <begin position="523"/>
        <end position="550"/>
    </location>
</feature>
<evidence type="ECO:0000256" key="8">
    <source>
        <dbReference type="ARBA" id="ARBA00023065"/>
    </source>
</evidence>
<evidence type="ECO:0000313" key="14">
    <source>
        <dbReference type="EMBL" id="CAI3983813.1"/>
    </source>
</evidence>
<protein>
    <recommendedName>
        <fullName evidence="2">H(+)-exporting diphosphatase</fullName>
        <ecNumber evidence="2">7.1.3.1</ecNumber>
    </recommendedName>
</protein>
<feature type="transmembrane region" description="Helical" evidence="12">
    <location>
        <begin position="616"/>
        <end position="637"/>
    </location>
</feature>
<dbReference type="InterPro" id="IPR036770">
    <property type="entry name" value="Ankyrin_rpt-contain_sf"/>
</dbReference>
<dbReference type="Pfam" id="PF00023">
    <property type="entry name" value="Ank"/>
    <property type="match status" value="1"/>
</dbReference>
<evidence type="ECO:0000256" key="3">
    <source>
        <dbReference type="ARBA" id="ARBA00022448"/>
    </source>
</evidence>
<reference evidence="15" key="2">
    <citation type="submission" date="2024-04" db="EMBL/GenBank/DDBJ databases">
        <authorList>
            <person name="Chen Y."/>
            <person name="Shah S."/>
            <person name="Dougan E. K."/>
            <person name="Thang M."/>
            <person name="Chan C."/>
        </authorList>
    </citation>
    <scope>NUCLEOTIDE SEQUENCE [LARGE SCALE GENOMIC DNA]</scope>
</reference>
<feature type="compositionally biased region" description="Low complexity" evidence="11">
    <location>
        <begin position="55"/>
        <end position="68"/>
    </location>
</feature>
<dbReference type="CDD" id="cd17039">
    <property type="entry name" value="Ubl_ubiquitin_like"/>
    <property type="match status" value="1"/>
</dbReference>
<evidence type="ECO:0000256" key="7">
    <source>
        <dbReference type="ARBA" id="ARBA00022989"/>
    </source>
</evidence>
<feature type="transmembrane region" description="Helical" evidence="12">
    <location>
        <begin position="392"/>
        <end position="416"/>
    </location>
</feature>